<dbReference type="EMBL" id="GDJX01023575">
    <property type="protein sequence ID" value="JAT44361.1"/>
    <property type="molecule type" value="Transcribed_RNA"/>
</dbReference>
<dbReference type="GO" id="GO:0009734">
    <property type="term" value="P:auxin-activated signaling pathway"/>
    <property type="evidence" value="ECO:0007669"/>
    <property type="project" value="UniProtKB-KW"/>
</dbReference>
<reference evidence="13" key="1">
    <citation type="submission" date="2015-07" db="EMBL/GenBank/DDBJ databases">
        <title>Transcriptome Assembly of Anthurium amnicola.</title>
        <authorList>
            <person name="Suzuki J."/>
        </authorList>
    </citation>
    <scope>NUCLEOTIDE SEQUENCE</scope>
</reference>
<dbReference type="InterPro" id="IPR008271">
    <property type="entry name" value="Ser/Thr_kinase_AS"/>
</dbReference>
<feature type="non-terminal residue" evidence="13">
    <location>
        <position position="1"/>
    </location>
</feature>
<dbReference type="PROSITE" id="PS50011">
    <property type="entry name" value="PROTEIN_KINASE_DOM"/>
    <property type="match status" value="1"/>
</dbReference>
<dbReference type="InterPro" id="IPR000270">
    <property type="entry name" value="PB1_dom"/>
</dbReference>
<accession>A0A1D1XPQ6</accession>
<dbReference type="SMART" id="SM00666">
    <property type="entry name" value="PB1"/>
    <property type="match status" value="1"/>
</dbReference>
<organism evidence="13">
    <name type="scientific">Anthurium amnicola</name>
    <dbReference type="NCBI Taxonomy" id="1678845"/>
    <lineage>
        <taxon>Eukaryota</taxon>
        <taxon>Viridiplantae</taxon>
        <taxon>Streptophyta</taxon>
        <taxon>Embryophyta</taxon>
        <taxon>Tracheophyta</taxon>
        <taxon>Spermatophyta</taxon>
        <taxon>Magnoliopsida</taxon>
        <taxon>Liliopsida</taxon>
        <taxon>Araceae</taxon>
        <taxon>Pothoideae</taxon>
        <taxon>Potheae</taxon>
        <taxon>Anthurium</taxon>
    </lineage>
</organism>
<dbReference type="InterPro" id="IPR011009">
    <property type="entry name" value="Kinase-like_dom_sf"/>
</dbReference>
<evidence type="ECO:0000256" key="11">
    <source>
        <dbReference type="SAM" id="MobiDB-lite"/>
    </source>
</evidence>
<dbReference type="Pfam" id="PF00564">
    <property type="entry name" value="PB1"/>
    <property type="match status" value="1"/>
</dbReference>
<dbReference type="PANTHER" id="PTHR23257:SF908">
    <property type="entry name" value="OS06G0181200 PROTEIN"/>
    <property type="match status" value="1"/>
</dbReference>
<evidence type="ECO:0000256" key="8">
    <source>
        <dbReference type="ARBA" id="ARBA00022840"/>
    </source>
</evidence>
<keyword evidence="5" id="KW-0808">Transferase</keyword>
<dbReference type="PROSITE" id="PS00107">
    <property type="entry name" value="PROTEIN_KINASE_ATP"/>
    <property type="match status" value="1"/>
</dbReference>
<dbReference type="Gene3D" id="3.30.200.20">
    <property type="entry name" value="Phosphorylase Kinase, domain 1"/>
    <property type="match status" value="1"/>
</dbReference>
<keyword evidence="3" id="KW-0723">Serine/threonine-protein kinase</keyword>
<comment type="subcellular location">
    <subcellularLocation>
        <location evidence="1">Cytoplasm</location>
    </subcellularLocation>
</comment>
<name>A0A1D1XPQ6_9ARAE</name>
<evidence type="ECO:0000256" key="1">
    <source>
        <dbReference type="ARBA" id="ARBA00004496"/>
    </source>
</evidence>
<keyword evidence="7 13" id="KW-0418">Kinase</keyword>
<dbReference type="Gene3D" id="3.10.20.90">
    <property type="entry name" value="Phosphatidylinositol 3-kinase Catalytic Subunit, Chain A, domain 1"/>
    <property type="match status" value="1"/>
</dbReference>
<evidence type="ECO:0000256" key="10">
    <source>
        <dbReference type="PROSITE-ProRule" id="PRU10141"/>
    </source>
</evidence>
<keyword evidence="2" id="KW-0963">Cytoplasm</keyword>
<dbReference type="SUPFAM" id="SSF54277">
    <property type="entry name" value="CAD &amp; PB1 domains"/>
    <property type="match status" value="1"/>
</dbReference>
<evidence type="ECO:0000256" key="9">
    <source>
        <dbReference type="ARBA" id="ARBA00023294"/>
    </source>
</evidence>
<evidence type="ECO:0000256" key="5">
    <source>
        <dbReference type="ARBA" id="ARBA00022679"/>
    </source>
</evidence>
<feature type="binding site" evidence="10">
    <location>
        <position position="1167"/>
    </location>
    <ligand>
        <name>ATP</name>
        <dbReference type="ChEBI" id="CHEBI:30616"/>
    </ligand>
</feature>
<dbReference type="InterPro" id="IPR017441">
    <property type="entry name" value="Protein_kinase_ATP_BS"/>
</dbReference>
<feature type="compositionally biased region" description="Polar residues" evidence="11">
    <location>
        <begin position="294"/>
        <end position="303"/>
    </location>
</feature>
<dbReference type="GO" id="GO:0005737">
    <property type="term" value="C:cytoplasm"/>
    <property type="evidence" value="ECO:0007669"/>
    <property type="project" value="UniProtKB-SubCell"/>
</dbReference>
<dbReference type="Gene3D" id="1.10.510.10">
    <property type="entry name" value="Transferase(Phosphotransferase) domain 1"/>
    <property type="match status" value="1"/>
</dbReference>
<dbReference type="CDD" id="cd13999">
    <property type="entry name" value="STKc_MAP3K-like"/>
    <property type="match status" value="1"/>
</dbReference>
<sequence length="1418" mass="152681">RRRRRQQNPLLRVAIPTPTRSSLCPRSSSRPHLSFSLCGCSLGRQCLCNMAAARAPAPAPAPVPASSDLLLAHHPPGTGSPGSLPQYYAAVDPLAAAWPTVVYPQHPPQLVPNGFPEQAVASRAAAAGAATSSDGPDEPQRTSSSRKVKFLCSFGGRILPRPSDGALRYVGGHTRIIAVRKDASFQELMQKMSETYGGGAVLKYQLPDEDLDALVTVSCPEDLENMMEEYDKLAEGSAEGSAKLRVFLFSPTEPDVSGLNLVSDVGDTGQSYVDAVNGVPEKEVAGIKRKESGASLSSTQTSDGIPAELLEGANDGGVASAIAQPTVAVPGTATSMESTRPLHPDTPSNVVFSVPATTTVPVNVPGCAGIPSLQTLQSSRLEQPPPPSAGTTYAYIDPLQGGFNTVDYLHNPSQTQFLNPQQLGAHVSFVATPHHSYLPAVHMTSAIPAAQVSGGMPVRARVEPYLDDGSCGGRTTQVAGNATYKPFQALSQFPPLRPSLLQPPSAERYGLSPVPPPGVPPVQTLRFEDCNLCQRALPHVHSETLMQEHGGSISNKSPAFYSLHSEEVARPHFSIRVGDGAMPDTASMHQPEGSIAPSHLGGYGYSQAAESQQLTEAVHHDAENLGKNTVLHPQLLGFAGSMQAPYGVYLSNHTQAWHEGISQQQQPPIAPSQYLLKQGPMINNTVGTNITSSRNETAQNSELHSRGPRVEFSYDHTKPVEVMMDSSHLNHFHGSGSNEHQIPAAEPNVSDSSSFEGKIEALRVSVSPSETSGIVNPWKAATNTNVNTQDEQKTENSPLVLDVENLKPNIIETDALLPDAFVNPGKTAETNSLKLVDLLPSSTSEVTYLHNLQPGDPSHVFLVPGNLDLHSRDPELGAVPPIPHERLLQGPGATAKVTISDRKDEASQIYSGNTFNAVYAPSTGIIPFPLSSMNTQNAHFEDIRDSAPSESFFSNIEPWQIMHNTHLPPPKPRRVSSRDALVPRESCVEKFSGNGGESTAAAQLEEGSYHLPLDSLSKNAGLDTNRIYPMEGTADELIKQELQAVAEGVAASVLQQPVPFPGHLGCENNSHSESSREREVLKEDMDSQSSACLIGHKAEDITIGQSDKPNIGFQIMEDIGRLQIISNSDLEELRELGSGTFGTVYHGKWRGSDVAIKRINDRCFAGKQSEQERLRADFWNEACKLADLHHPNVVAFYGLVLDGPGGTVATVTEYMVNGSLRQALQRNQKALDRRKRLLIAMDVAFGMEYLHGKNIVHFDLKSDNLLVNLRDPQRPICKVGDLGLSKVKCQTLISGGVRGTLPWMAPELLNGSSSLVSEKVDVFSFGIVLWELLTGEEPYADLHYGAIIGGIVSNTLRPPIPESCDPEWRSLMEKCWSSEPPERPSFTEIANILRSMATSVPQKGQVQAQTSGSIQPQK</sequence>
<gene>
    <name evidence="13" type="primary">CTR1_53</name>
    <name evidence="13" type="ORF">g.105038</name>
</gene>
<evidence type="ECO:0000256" key="3">
    <source>
        <dbReference type="ARBA" id="ARBA00022527"/>
    </source>
</evidence>
<proteinExistence type="predicted"/>
<feature type="compositionally biased region" description="Low complexity" evidence="11">
    <location>
        <begin position="122"/>
        <end position="133"/>
    </location>
</feature>
<dbReference type="PROSITE" id="PS00108">
    <property type="entry name" value="PROTEIN_KINASE_ST"/>
    <property type="match status" value="1"/>
</dbReference>
<dbReference type="InterPro" id="IPR050167">
    <property type="entry name" value="Ser_Thr_protein_kinase"/>
</dbReference>
<dbReference type="GO" id="GO:0004674">
    <property type="term" value="F:protein serine/threonine kinase activity"/>
    <property type="evidence" value="ECO:0007669"/>
    <property type="project" value="UniProtKB-KW"/>
</dbReference>
<dbReference type="InterPro" id="IPR001245">
    <property type="entry name" value="Ser-Thr/Tyr_kinase_cat_dom"/>
</dbReference>
<evidence type="ECO:0000259" key="12">
    <source>
        <dbReference type="PROSITE" id="PS50011"/>
    </source>
</evidence>
<keyword evidence="6 10" id="KW-0547">Nucleotide-binding</keyword>
<keyword evidence="9" id="KW-0927">Auxin signaling pathway</keyword>
<dbReference type="SMART" id="SM00220">
    <property type="entry name" value="S_TKc"/>
    <property type="match status" value="1"/>
</dbReference>
<dbReference type="PRINTS" id="PR00109">
    <property type="entry name" value="TYRKINASE"/>
</dbReference>
<dbReference type="InterPro" id="IPR000719">
    <property type="entry name" value="Prot_kinase_dom"/>
</dbReference>
<feature type="region of interest" description="Disordered" evidence="11">
    <location>
        <begin position="122"/>
        <end position="146"/>
    </location>
</feature>
<keyword evidence="8 10" id="KW-0067">ATP-binding</keyword>
<dbReference type="FunFam" id="3.10.20.90:FF:000058">
    <property type="entry name" value="Octicosapeptide/phox/Bem1p domain kinase superfamily protein"/>
    <property type="match status" value="1"/>
</dbReference>
<evidence type="ECO:0000256" key="7">
    <source>
        <dbReference type="ARBA" id="ARBA00022777"/>
    </source>
</evidence>
<evidence type="ECO:0000256" key="2">
    <source>
        <dbReference type="ARBA" id="ARBA00022490"/>
    </source>
</evidence>
<protein>
    <submittedName>
        <fullName evidence="13">Serine/threonine-protein kinase CTR1</fullName>
    </submittedName>
</protein>
<dbReference type="GO" id="GO:0010928">
    <property type="term" value="P:regulation of auxin mediated signaling pathway"/>
    <property type="evidence" value="ECO:0007669"/>
    <property type="project" value="UniProtKB-ARBA"/>
</dbReference>
<dbReference type="FunFam" id="1.10.510.10:FF:000142">
    <property type="entry name" value="Octicosapeptide/phox/Bem1p domain kinase superfamily protein"/>
    <property type="match status" value="1"/>
</dbReference>
<dbReference type="FunFam" id="3.30.200.20:FF:000081">
    <property type="entry name" value="Octicosapeptide/phox/Bem1p domain kinase superfamily protein"/>
    <property type="match status" value="1"/>
</dbReference>
<dbReference type="Pfam" id="PF07714">
    <property type="entry name" value="PK_Tyr_Ser-Thr"/>
    <property type="match status" value="1"/>
</dbReference>
<evidence type="ECO:0000313" key="13">
    <source>
        <dbReference type="EMBL" id="JAT44361.1"/>
    </source>
</evidence>
<feature type="domain" description="Protein kinase" evidence="12">
    <location>
        <begin position="1130"/>
        <end position="1397"/>
    </location>
</feature>
<evidence type="ECO:0000256" key="4">
    <source>
        <dbReference type="ARBA" id="ARBA00022553"/>
    </source>
</evidence>
<dbReference type="PANTHER" id="PTHR23257">
    <property type="entry name" value="SERINE-THREONINE PROTEIN KINASE"/>
    <property type="match status" value="1"/>
</dbReference>
<keyword evidence="4" id="KW-0597">Phosphoprotein</keyword>
<dbReference type="SUPFAM" id="SSF56112">
    <property type="entry name" value="Protein kinase-like (PK-like)"/>
    <property type="match status" value="1"/>
</dbReference>
<feature type="region of interest" description="Disordered" evidence="11">
    <location>
        <begin position="284"/>
        <end position="311"/>
    </location>
</feature>
<dbReference type="CDD" id="cd06410">
    <property type="entry name" value="PB1_UP2"/>
    <property type="match status" value="1"/>
</dbReference>
<evidence type="ECO:0000256" key="6">
    <source>
        <dbReference type="ARBA" id="ARBA00022741"/>
    </source>
</evidence>
<dbReference type="GO" id="GO:0005524">
    <property type="term" value="F:ATP binding"/>
    <property type="evidence" value="ECO:0007669"/>
    <property type="project" value="UniProtKB-UniRule"/>
</dbReference>